<comment type="caution">
    <text evidence="2">The sequence shown here is derived from an EMBL/GenBank/DDBJ whole genome shotgun (WGS) entry which is preliminary data.</text>
</comment>
<dbReference type="EMBL" id="JABANM010029581">
    <property type="protein sequence ID" value="KAF4707763.1"/>
    <property type="molecule type" value="Genomic_DNA"/>
</dbReference>
<evidence type="ECO:0000313" key="3">
    <source>
        <dbReference type="Proteomes" id="UP000553632"/>
    </source>
</evidence>
<evidence type="ECO:0000313" key="1">
    <source>
        <dbReference type="EMBL" id="KAF4707763.1"/>
    </source>
</evidence>
<evidence type="ECO:0000313" key="2">
    <source>
        <dbReference type="EMBL" id="KAF4754020.1"/>
    </source>
</evidence>
<reference evidence="3 4" key="1">
    <citation type="submission" date="2020-04" db="EMBL/GenBank/DDBJ databases">
        <title>Perkinsus olseni comparative genomics.</title>
        <authorList>
            <person name="Bogema D.R."/>
        </authorList>
    </citation>
    <scope>NUCLEOTIDE SEQUENCE [LARGE SCALE GENOMIC DNA]</scope>
    <source>
        <strain evidence="1">ATCC PRA-205</strain>
        <strain evidence="2 3">ATCC PRA-207</strain>
    </source>
</reference>
<proteinExistence type="predicted"/>
<feature type="non-terminal residue" evidence="2">
    <location>
        <position position="106"/>
    </location>
</feature>
<name>A0A7J6UA90_PEROL</name>
<dbReference type="Proteomes" id="UP000574390">
    <property type="component" value="Unassembled WGS sequence"/>
</dbReference>
<dbReference type="EMBL" id="JABANO010005134">
    <property type="protein sequence ID" value="KAF4754020.1"/>
    <property type="molecule type" value="Genomic_DNA"/>
</dbReference>
<dbReference type="AlphaFoldDB" id="A0A7J6UA90"/>
<gene>
    <name evidence="1" type="ORF">FOZ62_006912</name>
    <name evidence="2" type="ORF">FOZ63_003613</name>
</gene>
<sequence length="106" mass="11493">MWHANSHDPGGDPKADNDCQQASNSLCGGVKVFCDCNDYNSPELLRYRALDRVCGLGCREPMEPVAVLARGAGGSLCCVSDDVSHILETSARYEVPAWDPKGRPLR</sequence>
<protein>
    <submittedName>
        <fullName evidence="2">Uncharacterized protein</fullName>
    </submittedName>
</protein>
<organism evidence="2 3">
    <name type="scientific">Perkinsus olseni</name>
    <name type="common">Perkinsus atlanticus</name>
    <dbReference type="NCBI Taxonomy" id="32597"/>
    <lineage>
        <taxon>Eukaryota</taxon>
        <taxon>Sar</taxon>
        <taxon>Alveolata</taxon>
        <taxon>Perkinsozoa</taxon>
        <taxon>Perkinsea</taxon>
        <taxon>Perkinsida</taxon>
        <taxon>Perkinsidae</taxon>
        <taxon>Perkinsus</taxon>
    </lineage>
</organism>
<evidence type="ECO:0000313" key="4">
    <source>
        <dbReference type="Proteomes" id="UP000574390"/>
    </source>
</evidence>
<dbReference type="Proteomes" id="UP000553632">
    <property type="component" value="Unassembled WGS sequence"/>
</dbReference>
<keyword evidence="3" id="KW-1185">Reference proteome</keyword>
<accession>A0A7J6UA90</accession>